<evidence type="ECO:0000256" key="1">
    <source>
        <dbReference type="ARBA" id="ARBA00022540"/>
    </source>
</evidence>
<dbReference type="PANTHER" id="PTHR11960">
    <property type="entry name" value="EUKARYOTIC TRANSLATION INITIATION FACTOR 4E RELATED"/>
    <property type="match status" value="1"/>
</dbReference>
<dbReference type="InterPro" id="IPR001040">
    <property type="entry name" value="TIF_eIF_4E"/>
</dbReference>
<dbReference type="Gene3D" id="3.30.760.10">
    <property type="entry name" value="RNA Cap, Translation Initiation Factor Eif4e"/>
    <property type="match status" value="1"/>
</dbReference>
<dbReference type="InterPro" id="IPR023398">
    <property type="entry name" value="TIF_eIF4e-like"/>
</dbReference>
<organism evidence="4">
    <name type="scientific">viral metagenome</name>
    <dbReference type="NCBI Taxonomy" id="1070528"/>
    <lineage>
        <taxon>unclassified sequences</taxon>
        <taxon>metagenomes</taxon>
        <taxon>organismal metagenomes</taxon>
    </lineage>
</organism>
<dbReference type="Pfam" id="PF01652">
    <property type="entry name" value="IF4E"/>
    <property type="match status" value="1"/>
</dbReference>
<dbReference type="SUPFAM" id="SSF55418">
    <property type="entry name" value="eIF4e-like"/>
    <property type="match status" value="1"/>
</dbReference>
<keyword evidence="3" id="KW-0648">Protein biosynthesis</keyword>
<dbReference type="GO" id="GO:0016281">
    <property type="term" value="C:eukaryotic translation initiation factor 4F complex"/>
    <property type="evidence" value="ECO:0007669"/>
    <property type="project" value="TreeGrafter"/>
</dbReference>
<evidence type="ECO:0000313" key="4">
    <source>
        <dbReference type="EMBL" id="QHT36697.1"/>
    </source>
</evidence>
<dbReference type="GO" id="GO:0003743">
    <property type="term" value="F:translation initiation factor activity"/>
    <property type="evidence" value="ECO:0007669"/>
    <property type="project" value="UniProtKB-KW"/>
</dbReference>
<name>A0A6C0F4M7_9ZZZZ</name>
<evidence type="ECO:0000256" key="3">
    <source>
        <dbReference type="ARBA" id="ARBA00022917"/>
    </source>
</evidence>
<proteinExistence type="predicted"/>
<keyword evidence="1" id="KW-0396">Initiation factor</keyword>
<dbReference type="EMBL" id="MN738786">
    <property type="protein sequence ID" value="QHT36697.1"/>
    <property type="molecule type" value="Genomic_DNA"/>
</dbReference>
<keyword evidence="2" id="KW-0694">RNA-binding</keyword>
<dbReference type="GO" id="GO:0000340">
    <property type="term" value="F:RNA 7-methylguanosine cap binding"/>
    <property type="evidence" value="ECO:0007669"/>
    <property type="project" value="TreeGrafter"/>
</dbReference>
<dbReference type="PANTHER" id="PTHR11960:SF8">
    <property type="entry name" value="EUKARYOTIC TRANSLATION INITIATION FACTOR 4E1-RELATED"/>
    <property type="match status" value="1"/>
</dbReference>
<dbReference type="AlphaFoldDB" id="A0A6C0F4M7"/>
<accession>A0A6C0F4M7</accession>
<protein>
    <submittedName>
        <fullName evidence="4">Uncharacterized protein</fullName>
    </submittedName>
</protein>
<reference evidence="4" key="1">
    <citation type="journal article" date="2020" name="Nature">
        <title>Giant virus diversity and host interactions through global metagenomics.</title>
        <authorList>
            <person name="Schulz F."/>
            <person name="Roux S."/>
            <person name="Paez-Espino D."/>
            <person name="Jungbluth S."/>
            <person name="Walsh D.A."/>
            <person name="Denef V.J."/>
            <person name="McMahon K.D."/>
            <person name="Konstantinidis K.T."/>
            <person name="Eloe-Fadrosh E.A."/>
            <person name="Kyrpides N.C."/>
            <person name="Woyke T."/>
        </authorList>
    </citation>
    <scope>NUCLEOTIDE SEQUENCE</scope>
    <source>
        <strain evidence="4">GVMAG-S-ERX555967-130</strain>
    </source>
</reference>
<sequence length="165" mass="19465">MKPTSLNTPWNLWYHSIEDKSWTKSSYKHIFTLQNLYDLQGIREIIQQRHLQNGMFFLMRDDIFPTWEDPDNREGCCVSYKVPGGVLKEHWDNIVDRILTEDILLNTDDTELLNGVSIAPKKEFNIIKVWMRTSQTQESIQTVLKQYPPFYVADKCIVKDHELSS</sequence>
<evidence type="ECO:0000256" key="2">
    <source>
        <dbReference type="ARBA" id="ARBA00022884"/>
    </source>
</evidence>